<evidence type="ECO:0000256" key="2">
    <source>
        <dbReference type="ARBA" id="ARBA00004240"/>
    </source>
</evidence>
<dbReference type="GO" id="GO:0016020">
    <property type="term" value="C:membrane"/>
    <property type="evidence" value="ECO:0007669"/>
    <property type="project" value="UniProtKB-SubCell"/>
</dbReference>
<keyword evidence="7" id="KW-0143">Chaperone</keyword>
<dbReference type="EMBL" id="JAVRJZ010000009">
    <property type="protein sequence ID" value="KAK2718230.1"/>
    <property type="molecule type" value="Genomic_DNA"/>
</dbReference>
<protein>
    <recommendedName>
        <fullName evidence="8">SEC63 domain-containing protein</fullName>
    </recommendedName>
</protein>
<organism evidence="9 10">
    <name type="scientific">Artemia franciscana</name>
    <name type="common">Brine shrimp</name>
    <name type="synonym">Artemia sanfranciscana</name>
    <dbReference type="NCBI Taxonomy" id="6661"/>
    <lineage>
        <taxon>Eukaryota</taxon>
        <taxon>Metazoa</taxon>
        <taxon>Ecdysozoa</taxon>
        <taxon>Arthropoda</taxon>
        <taxon>Crustacea</taxon>
        <taxon>Branchiopoda</taxon>
        <taxon>Anostraca</taxon>
        <taxon>Artemiidae</taxon>
        <taxon>Artemia</taxon>
    </lineage>
</organism>
<dbReference type="InterPro" id="IPR004179">
    <property type="entry name" value="Sec63-dom"/>
</dbReference>
<reference evidence="9" key="1">
    <citation type="submission" date="2023-07" db="EMBL/GenBank/DDBJ databases">
        <title>Chromosome-level genome assembly of Artemia franciscana.</title>
        <authorList>
            <person name="Jo E."/>
        </authorList>
    </citation>
    <scope>NUCLEOTIDE SEQUENCE</scope>
    <source>
        <tissue evidence="9">Whole body</tissue>
    </source>
</reference>
<keyword evidence="3" id="KW-0812">Transmembrane</keyword>
<dbReference type="PANTHER" id="PTHR24075">
    <property type="entry name" value="SEC63 DOMAIN-CONTAINING"/>
    <property type="match status" value="1"/>
</dbReference>
<dbReference type="Proteomes" id="UP001187531">
    <property type="component" value="Unassembled WGS sequence"/>
</dbReference>
<dbReference type="SUPFAM" id="SSF50249">
    <property type="entry name" value="Nucleic acid-binding proteins"/>
    <property type="match status" value="1"/>
</dbReference>
<dbReference type="GO" id="GO:0005783">
    <property type="term" value="C:endoplasmic reticulum"/>
    <property type="evidence" value="ECO:0007669"/>
    <property type="project" value="UniProtKB-SubCell"/>
</dbReference>
<dbReference type="InterPro" id="IPR014756">
    <property type="entry name" value="Ig_E-set"/>
</dbReference>
<sequence length="517" mass="58036">MQKPQLTANAVKDLMEGKQLTAVILQVLSTNKVGKRYRAFISDGTYSIPWLSNANVQLATQLNGLLTSRQLEDYSIVRVNYSIVNPVNNYGEEETRLVILEDLEILKRGSEVGGIVGDPVQWTPGASQAASKPQAPAPPIDALSGIVEKALLDLETTSCISIGEDNQTINTAVLGRIASDYYLSHLTVELFKDKLSSNSSWQDLLKILSDVHEYAELPVRDNEDEQNAELAKLCPYKVNQHTLDSPHTKAHLLFQAHFSRLSLPSSFYHTDTKFVLDQAIRILQAMLDVAADRGWLETALNIQQLVQMVIQGRWLFSNDPLHTSVLILPHLDLPHIPALKRICNTNHTPSLLELIFSVGGKMEKLSKELSDDLEPTKMEEVFDALVSLLLVPLEVTLDGLVPDTSCISNRPVELNSRLLDSDWLQVVCNQEYTVNIKVSQIPTTFKRRNDRRYAFAPKFPEPKEEGWCFVLGSVEQKELWALKRSGPLWWAKSTQQLSFAVPSNPGRFRFPSFNQIV</sequence>
<dbReference type="SUPFAM" id="SSF158702">
    <property type="entry name" value="Sec63 N-terminal domain-like"/>
    <property type="match status" value="1"/>
</dbReference>
<keyword evidence="6" id="KW-0472">Membrane</keyword>
<evidence type="ECO:0000313" key="10">
    <source>
        <dbReference type="Proteomes" id="UP001187531"/>
    </source>
</evidence>
<evidence type="ECO:0000259" key="8">
    <source>
        <dbReference type="SMART" id="SM00973"/>
    </source>
</evidence>
<dbReference type="SUPFAM" id="SSF81296">
    <property type="entry name" value="E set domains"/>
    <property type="match status" value="1"/>
</dbReference>
<dbReference type="Pfam" id="PF04057">
    <property type="entry name" value="Rep-A_N"/>
    <property type="match status" value="1"/>
</dbReference>
<keyword evidence="4" id="KW-0256">Endoplasmic reticulum</keyword>
<evidence type="ECO:0000256" key="3">
    <source>
        <dbReference type="ARBA" id="ARBA00022692"/>
    </source>
</evidence>
<proteinExistence type="predicted"/>
<dbReference type="Pfam" id="PF02889">
    <property type="entry name" value="Sec63"/>
    <property type="match status" value="1"/>
</dbReference>
<comment type="subcellular location">
    <subcellularLocation>
        <location evidence="2">Endoplasmic reticulum</location>
    </subcellularLocation>
    <subcellularLocation>
        <location evidence="1">Membrane</location>
        <topology evidence="1">Multi-pass membrane protein</topology>
    </subcellularLocation>
</comment>
<dbReference type="InterPro" id="IPR035892">
    <property type="entry name" value="C2_domain_sf"/>
</dbReference>
<dbReference type="GO" id="GO:0003723">
    <property type="term" value="F:RNA binding"/>
    <property type="evidence" value="ECO:0007669"/>
    <property type="project" value="TreeGrafter"/>
</dbReference>
<dbReference type="GO" id="GO:0043138">
    <property type="term" value="F:3'-5' DNA helicase activity"/>
    <property type="evidence" value="ECO:0007669"/>
    <property type="project" value="TreeGrafter"/>
</dbReference>
<evidence type="ECO:0000256" key="6">
    <source>
        <dbReference type="ARBA" id="ARBA00023136"/>
    </source>
</evidence>
<evidence type="ECO:0000256" key="7">
    <source>
        <dbReference type="ARBA" id="ARBA00023186"/>
    </source>
</evidence>
<dbReference type="InterPro" id="IPR007199">
    <property type="entry name" value="Rep_factor-A_N"/>
</dbReference>
<name>A0AA88LE57_ARTSF</name>
<dbReference type="PANTHER" id="PTHR24075:SF6">
    <property type="entry name" value="ACTIVATING SIGNAL COINTEGRATOR 1 COMPLEX SUBUNIT 3"/>
    <property type="match status" value="1"/>
</dbReference>
<comment type="caution">
    <text evidence="9">The sequence shown here is derived from an EMBL/GenBank/DDBJ whole genome shotgun (WGS) entry which is preliminary data.</text>
</comment>
<dbReference type="Gene3D" id="1.10.3380.10">
    <property type="entry name" value="Sec63 N-terminal domain-like domain"/>
    <property type="match status" value="1"/>
</dbReference>
<dbReference type="Gene3D" id="2.60.40.150">
    <property type="entry name" value="C2 domain"/>
    <property type="match status" value="1"/>
</dbReference>
<keyword evidence="10" id="KW-1185">Reference proteome</keyword>
<evidence type="ECO:0000256" key="4">
    <source>
        <dbReference type="ARBA" id="ARBA00022824"/>
    </source>
</evidence>
<dbReference type="AlphaFoldDB" id="A0AA88LE57"/>
<keyword evidence="5" id="KW-1133">Transmembrane helix</keyword>
<dbReference type="Gene3D" id="2.40.50.140">
    <property type="entry name" value="Nucleic acid-binding proteins"/>
    <property type="match status" value="1"/>
</dbReference>
<dbReference type="GO" id="GO:0006260">
    <property type="term" value="P:DNA replication"/>
    <property type="evidence" value="ECO:0007669"/>
    <property type="project" value="InterPro"/>
</dbReference>
<gene>
    <name evidence="9" type="ORF">QYM36_005522</name>
</gene>
<evidence type="ECO:0000256" key="5">
    <source>
        <dbReference type="ARBA" id="ARBA00022989"/>
    </source>
</evidence>
<dbReference type="SMART" id="SM00973">
    <property type="entry name" value="Sec63"/>
    <property type="match status" value="1"/>
</dbReference>
<evidence type="ECO:0000313" key="9">
    <source>
        <dbReference type="EMBL" id="KAK2718230.1"/>
    </source>
</evidence>
<dbReference type="GO" id="GO:0005634">
    <property type="term" value="C:nucleus"/>
    <property type="evidence" value="ECO:0007669"/>
    <property type="project" value="InterPro"/>
</dbReference>
<dbReference type="GO" id="GO:0003677">
    <property type="term" value="F:DNA binding"/>
    <property type="evidence" value="ECO:0007669"/>
    <property type="project" value="InterPro"/>
</dbReference>
<dbReference type="InterPro" id="IPR012340">
    <property type="entry name" value="NA-bd_OB-fold"/>
</dbReference>
<dbReference type="FunFam" id="1.10.3380.10:FF:000002">
    <property type="entry name" value="Activating signal cointegrator 1 complex subunit 3"/>
    <property type="match status" value="1"/>
</dbReference>
<accession>A0AA88LE57</accession>
<feature type="domain" description="SEC63" evidence="8">
    <location>
        <begin position="171"/>
        <end position="516"/>
    </location>
</feature>
<evidence type="ECO:0000256" key="1">
    <source>
        <dbReference type="ARBA" id="ARBA00004141"/>
    </source>
</evidence>